<evidence type="ECO:0000313" key="2">
    <source>
        <dbReference type="EMBL" id="KAK7040868.1"/>
    </source>
</evidence>
<evidence type="ECO:0000259" key="1">
    <source>
        <dbReference type="Pfam" id="PF12697"/>
    </source>
</evidence>
<dbReference type="Proteomes" id="UP001383192">
    <property type="component" value="Unassembled WGS sequence"/>
</dbReference>
<dbReference type="SUPFAM" id="SSF53474">
    <property type="entry name" value="alpha/beta-Hydrolases"/>
    <property type="match status" value="1"/>
</dbReference>
<reference evidence="2 3" key="1">
    <citation type="submission" date="2024-01" db="EMBL/GenBank/DDBJ databases">
        <title>A draft genome for a cacao thread blight-causing isolate of Paramarasmius palmivorus.</title>
        <authorList>
            <person name="Baruah I.K."/>
            <person name="Bukari Y."/>
            <person name="Amoako-Attah I."/>
            <person name="Meinhardt L.W."/>
            <person name="Bailey B.A."/>
            <person name="Cohen S.P."/>
        </authorList>
    </citation>
    <scope>NUCLEOTIDE SEQUENCE [LARGE SCALE GENOMIC DNA]</scope>
    <source>
        <strain evidence="2 3">GH-12</strain>
    </source>
</reference>
<dbReference type="InterPro" id="IPR050471">
    <property type="entry name" value="AB_hydrolase"/>
</dbReference>
<dbReference type="Gene3D" id="3.40.50.1820">
    <property type="entry name" value="alpha/beta hydrolase"/>
    <property type="match status" value="1"/>
</dbReference>
<dbReference type="InterPro" id="IPR000073">
    <property type="entry name" value="AB_hydrolase_1"/>
</dbReference>
<dbReference type="PANTHER" id="PTHR43433:SF5">
    <property type="entry name" value="AB HYDROLASE-1 DOMAIN-CONTAINING PROTEIN"/>
    <property type="match status" value="1"/>
</dbReference>
<gene>
    <name evidence="2" type="ORF">VNI00_009464</name>
</gene>
<dbReference type="EMBL" id="JAYKXP010000035">
    <property type="protein sequence ID" value="KAK7040868.1"/>
    <property type="molecule type" value="Genomic_DNA"/>
</dbReference>
<comment type="caution">
    <text evidence="2">The sequence shown here is derived from an EMBL/GenBank/DDBJ whole genome shotgun (WGS) entry which is preliminary data.</text>
</comment>
<evidence type="ECO:0000313" key="3">
    <source>
        <dbReference type="Proteomes" id="UP001383192"/>
    </source>
</evidence>
<feature type="domain" description="AB hydrolase-1" evidence="1">
    <location>
        <begin position="32"/>
        <end position="259"/>
    </location>
</feature>
<organism evidence="2 3">
    <name type="scientific">Paramarasmius palmivorus</name>
    <dbReference type="NCBI Taxonomy" id="297713"/>
    <lineage>
        <taxon>Eukaryota</taxon>
        <taxon>Fungi</taxon>
        <taxon>Dikarya</taxon>
        <taxon>Basidiomycota</taxon>
        <taxon>Agaricomycotina</taxon>
        <taxon>Agaricomycetes</taxon>
        <taxon>Agaricomycetidae</taxon>
        <taxon>Agaricales</taxon>
        <taxon>Marasmiineae</taxon>
        <taxon>Marasmiaceae</taxon>
        <taxon>Paramarasmius</taxon>
    </lineage>
</organism>
<dbReference type="PRINTS" id="PR00111">
    <property type="entry name" value="ABHYDROLASE"/>
</dbReference>
<dbReference type="Pfam" id="PF12697">
    <property type="entry name" value="Abhydrolase_6"/>
    <property type="match status" value="1"/>
</dbReference>
<name>A0AAW0CP92_9AGAR</name>
<dbReference type="InterPro" id="IPR029058">
    <property type="entry name" value="AB_hydrolase_fold"/>
</dbReference>
<keyword evidence="3" id="KW-1185">Reference proteome</keyword>
<sequence length="298" mass="33211">MAASFSTFKPQSDVSIAYEVRGGAYLGHQVPIVLVPGMASLRNDWDRLSNVLARNRPVTEVLLYDHRGMGDSIASENAVQAISIEVLARDLLALIAHLEWKDVNLCGWSMGGVVVQQLLVLPFHKMAPVPLPFRPNHVFLVATRSIVLASGLPYTSSNKPRTPEERKLVAIKMLQATFDPEWLKQNPARFEALVRRGTTGVRSAATIAKQQQALQAFNFADLLGHVLPTTKVLVIHGELDQVIPFSAAQTILGRIPSAQFLRAGTERGELPTLRFGHHWYEYFDPEIWRDVLEVFMSK</sequence>
<protein>
    <recommendedName>
        <fullName evidence="1">AB hydrolase-1 domain-containing protein</fullName>
    </recommendedName>
</protein>
<dbReference type="PANTHER" id="PTHR43433">
    <property type="entry name" value="HYDROLASE, ALPHA/BETA FOLD FAMILY PROTEIN"/>
    <property type="match status" value="1"/>
</dbReference>
<dbReference type="AlphaFoldDB" id="A0AAW0CP92"/>
<proteinExistence type="predicted"/>
<accession>A0AAW0CP92</accession>